<protein>
    <recommendedName>
        <fullName evidence="7">Circadian input-output histidine kinase CikA</fullName>
        <ecNumber evidence="3">2.7.13.3</ecNumber>
    </recommendedName>
</protein>
<reference evidence="12 13" key="1">
    <citation type="journal article" date="2019" name="Front. Microbiol.">
        <title>Genomic Features for Desiccation Tolerance and Sugar Biosynthesis in the Extremophile Gloeocapsopsis sp. UTEX B3054.</title>
        <authorList>
            <person name="Urrejola C."/>
            <person name="Alcorta J."/>
            <person name="Salas L."/>
            <person name="Vasquez M."/>
            <person name="Polz M.F."/>
            <person name="Vicuna R."/>
            <person name="Diez B."/>
        </authorList>
    </citation>
    <scope>NUCLEOTIDE SEQUENCE [LARGE SCALE GENOMIC DNA]</scope>
    <source>
        <strain evidence="12 13">1H9</strain>
    </source>
</reference>
<dbReference type="PANTHER" id="PTHR43547">
    <property type="entry name" value="TWO-COMPONENT HISTIDINE KINASE"/>
    <property type="match status" value="1"/>
</dbReference>
<dbReference type="Proteomes" id="UP000441797">
    <property type="component" value="Unassembled WGS sequence"/>
</dbReference>
<dbReference type="SMART" id="SM00388">
    <property type="entry name" value="HisKA"/>
    <property type="match status" value="1"/>
</dbReference>
<proteinExistence type="inferred from homology"/>
<dbReference type="GO" id="GO:0000155">
    <property type="term" value="F:phosphorelay sensor kinase activity"/>
    <property type="evidence" value="ECO:0007669"/>
    <property type="project" value="InterPro"/>
</dbReference>
<dbReference type="SUPFAM" id="SSF52172">
    <property type="entry name" value="CheY-like"/>
    <property type="match status" value="2"/>
</dbReference>
<evidence type="ECO:0000313" key="12">
    <source>
        <dbReference type="EMBL" id="MUL38275.1"/>
    </source>
</evidence>
<dbReference type="SUPFAM" id="SSF55874">
    <property type="entry name" value="ATPase domain of HSP90 chaperone/DNA topoisomerase II/histidine kinase"/>
    <property type="match status" value="1"/>
</dbReference>
<evidence type="ECO:0000256" key="6">
    <source>
        <dbReference type="ARBA" id="ARBA00023012"/>
    </source>
</evidence>
<gene>
    <name evidence="12" type="ORF">BWI75_18550</name>
</gene>
<dbReference type="Gene3D" id="3.40.50.2300">
    <property type="match status" value="2"/>
</dbReference>
<dbReference type="EMBL" id="NAPY01000035">
    <property type="protein sequence ID" value="MUL38275.1"/>
    <property type="molecule type" value="Genomic_DNA"/>
</dbReference>
<dbReference type="CDD" id="cd17580">
    <property type="entry name" value="REC_2_DhkD-like"/>
    <property type="match status" value="1"/>
</dbReference>
<dbReference type="InterPro" id="IPR001789">
    <property type="entry name" value="Sig_transdc_resp-reg_receiver"/>
</dbReference>
<evidence type="ECO:0000256" key="4">
    <source>
        <dbReference type="ARBA" id="ARBA00022553"/>
    </source>
</evidence>
<keyword evidence="9" id="KW-0175">Coiled coil</keyword>
<feature type="coiled-coil region" evidence="9">
    <location>
        <begin position="118"/>
        <end position="152"/>
    </location>
</feature>
<dbReference type="InterPro" id="IPR003594">
    <property type="entry name" value="HATPase_dom"/>
</dbReference>
<dbReference type="SMART" id="SM00448">
    <property type="entry name" value="REC"/>
    <property type="match status" value="2"/>
</dbReference>
<evidence type="ECO:0000259" key="10">
    <source>
        <dbReference type="PROSITE" id="PS50109"/>
    </source>
</evidence>
<dbReference type="InterPro" id="IPR011006">
    <property type="entry name" value="CheY-like_superfamily"/>
</dbReference>
<dbReference type="InterPro" id="IPR036097">
    <property type="entry name" value="HisK_dim/P_sf"/>
</dbReference>
<dbReference type="InterPro" id="IPR003661">
    <property type="entry name" value="HisK_dim/P_dom"/>
</dbReference>
<evidence type="ECO:0000256" key="7">
    <source>
        <dbReference type="ARBA" id="ARBA00074306"/>
    </source>
</evidence>
<dbReference type="Gene3D" id="1.10.287.130">
    <property type="match status" value="1"/>
</dbReference>
<feature type="modified residue" description="4-aspartylphosphate" evidence="8">
    <location>
        <position position="474"/>
    </location>
</feature>
<comment type="catalytic activity">
    <reaction evidence="1">
        <text>ATP + protein L-histidine = ADP + protein N-phospho-L-histidine.</text>
        <dbReference type="EC" id="2.7.13.3"/>
    </reaction>
</comment>
<evidence type="ECO:0000256" key="2">
    <source>
        <dbReference type="ARBA" id="ARBA00006402"/>
    </source>
</evidence>
<dbReference type="SUPFAM" id="SSF47384">
    <property type="entry name" value="Homodimeric domain of signal transducing histidine kinase"/>
    <property type="match status" value="1"/>
</dbReference>
<keyword evidence="5 12" id="KW-0418">Kinase</keyword>
<evidence type="ECO:0000256" key="3">
    <source>
        <dbReference type="ARBA" id="ARBA00012438"/>
    </source>
</evidence>
<sequence length="544" mass="59782">MNQPLCILLVDDNPDDRLLLCHELEQEFPDLKVQEILEAKGLEQALVAGEFDLAITDYQLNWTDGIQILEAIKSRDSFCPVVMFTGTGNEEIAVKAMKAGLDDYLLKAPSRYPRIRAAVRLALERAETRRALARAQAEQVELLQREQAARAEAEAANRLKDEFLATLSHELRTPLNAMMGWTQLMVTQRLNEQTFNRAAEVIHRNTRMLAQLIEDLLDVSCAITGKLQLNSHPTELIPAIKAAIDTVQATAIAKRIHLSSRLDASVGMILGDASRLQQVVWNLLINAIKFTPEGGRVEVRLEQVEEAGAESQKLADNLTAIPDSAYAQITVSDTGKGISSDVLPFIFERFRQADGSTTRKYGGLGLGLAIVRNLVELHGGSVYAESQGEGQGTTFTVKFPLMETNPAVEQKLTPLEEPLNLSGVQILVVDDELDTLELIGFVLGQAGATVTKASSAQAALEAFRQLRPSILVCDIAMPEMDGYMLIQQIRTMPNLGQVLAIALTAYARKLDQQQAIAAGFQQHLAKPVEPEVLVREIANLLKHN</sequence>
<dbReference type="PROSITE" id="PS50109">
    <property type="entry name" value="HIS_KIN"/>
    <property type="match status" value="1"/>
</dbReference>
<keyword evidence="4 8" id="KW-0597">Phosphoprotein</keyword>
<evidence type="ECO:0000259" key="11">
    <source>
        <dbReference type="PROSITE" id="PS50110"/>
    </source>
</evidence>
<dbReference type="Pfam" id="PF00072">
    <property type="entry name" value="Response_reg"/>
    <property type="match status" value="2"/>
</dbReference>
<dbReference type="PRINTS" id="PR00344">
    <property type="entry name" value="BCTRLSENSOR"/>
</dbReference>
<accession>A0A6N8G114</accession>
<dbReference type="CDD" id="cd00156">
    <property type="entry name" value="REC"/>
    <property type="match status" value="1"/>
</dbReference>
<dbReference type="RefSeq" id="WP_105217972.1">
    <property type="nucleotide sequence ID" value="NZ_CAWNSU010000061.1"/>
</dbReference>
<dbReference type="Pfam" id="PF02518">
    <property type="entry name" value="HATPase_c"/>
    <property type="match status" value="1"/>
</dbReference>
<keyword evidence="5 12" id="KW-0808">Transferase</keyword>
<dbReference type="CDD" id="cd16922">
    <property type="entry name" value="HATPase_EvgS-ArcB-TorS-like"/>
    <property type="match status" value="1"/>
</dbReference>
<evidence type="ECO:0000313" key="13">
    <source>
        <dbReference type="Proteomes" id="UP000441797"/>
    </source>
</evidence>
<dbReference type="Gene3D" id="3.30.565.10">
    <property type="entry name" value="Histidine kinase-like ATPase, C-terminal domain"/>
    <property type="match status" value="1"/>
</dbReference>
<dbReference type="InterPro" id="IPR036890">
    <property type="entry name" value="HATPase_C_sf"/>
</dbReference>
<comment type="similarity">
    <text evidence="2">In the N-terminal section; belongs to the phytochrome family.</text>
</comment>
<dbReference type="SMART" id="SM00387">
    <property type="entry name" value="HATPase_c"/>
    <property type="match status" value="1"/>
</dbReference>
<dbReference type="FunFam" id="3.30.565.10:FF:000010">
    <property type="entry name" value="Sensor histidine kinase RcsC"/>
    <property type="match status" value="1"/>
</dbReference>
<feature type="domain" description="Response regulatory" evidence="11">
    <location>
        <begin position="425"/>
        <end position="541"/>
    </location>
</feature>
<comment type="caution">
    <text evidence="12">The sequence shown here is derived from an EMBL/GenBank/DDBJ whole genome shotgun (WGS) entry which is preliminary data.</text>
</comment>
<dbReference type="EC" id="2.7.13.3" evidence="3"/>
<dbReference type="PROSITE" id="PS50110">
    <property type="entry name" value="RESPONSE_REGULATORY"/>
    <property type="match status" value="2"/>
</dbReference>
<organism evidence="12 13">
    <name type="scientific">Gloeocapsopsis dulcis AAB1 = 1H9</name>
    <dbReference type="NCBI Taxonomy" id="1433147"/>
    <lineage>
        <taxon>Bacteria</taxon>
        <taxon>Bacillati</taxon>
        <taxon>Cyanobacteriota</taxon>
        <taxon>Cyanophyceae</taxon>
        <taxon>Oscillatoriophycideae</taxon>
        <taxon>Chroococcales</taxon>
        <taxon>Chroococcaceae</taxon>
        <taxon>Gloeocapsopsis</taxon>
        <taxon>Gloeocapsopsis dulcis</taxon>
    </lineage>
</organism>
<keyword evidence="13" id="KW-1185">Reference proteome</keyword>
<dbReference type="InterPro" id="IPR004358">
    <property type="entry name" value="Sig_transdc_His_kin-like_C"/>
</dbReference>
<name>A0A6N8G114_9CHRO</name>
<dbReference type="OrthoDB" id="580816at2"/>
<evidence type="ECO:0000256" key="9">
    <source>
        <dbReference type="SAM" id="Coils"/>
    </source>
</evidence>
<dbReference type="PANTHER" id="PTHR43547:SF2">
    <property type="entry name" value="HYBRID SIGNAL TRANSDUCTION HISTIDINE KINASE C"/>
    <property type="match status" value="1"/>
</dbReference>
<dbReference type="AlphaFoldDB" id="A0A6N8G114"/>
<feature type="domain" description="Histidine kinase" evidence="10">
    <location>
        <begin position="166"/>
        <end position="403"/>
    </location>
</feature>
<evidence type="ECO:0000256" key="1">
    <source>
        <dbReference type="ARBA" id="ARBA00000085"/>
    </source>
</evidence>
<feature type="modified residue" description="4-aspartylphosphate" evidence="8">
    <location>
        <position position="57"/>
    </location>
</feature>
<evidence type="ECO:0000256" key="5">
    <source>
        <dbReference type="ARBA" id="ARBA00022777"/>
    </source>
</evidence>
<dbReference type="InterPro" id="IPR005467">
    <property type="entry name" value="His_kinase_dom"/>
</dbReference>
<evidence type="ECO:0000256" key="8">
    <source>
        <dbReference type="PROSITE-ProRule" id="PRU00169"/>
    </source>
</evidence>
<dbReference type="CDD" id="cd00082">
    <property type="entry name" value="HisKA"/>
    <property type="match status" value="1"/>
</dbReference>
<keyword evidence="6" id="KW-0902">Two-component regulatory system</keyword>
<dbReference type="Pfam" id="PF00512">
    <property type="entry name" value="HisKA"/>
    <property type="match status" value="1"/>
</dbReference>
<feature type="domain" description="Response regulatory" evidence="11">
    <location>
        <begin position="6"/>
        <end position="122"/>
    </location>
</feature>